<dbReference type="CDD" id="cd02976">
    <property type="entry name" value="NrdH"/>
    <property type="match status" value="1"/>
</dbReference>
<name>A0A542YV16_9MICO</name>
<comment type="caution">
    <text evidence="2">The sequence shown here is derived from an EMBL/GenBank/DDBJ whole genome shotgun (WGS) entry which is preliminary data.</text>
</comment>
<feature type="domain" description="Glutaredoxin" evidence="1">
    <location>
        <begin position="66"/>
        <end position="124"/>
    </location>
</feature>
<reference evidence="2 3" key="1">
    <citation type="submission" date="2019-06" db="EMBL/GenBank/DDBJ databases">
        <title>Sequencing the genomes of 1000 actinobacteria strains.</title>
        <authorList>
            <person name="Klenk H.-P."/>
        </authorList>
    </citation>
    <scope>NUCLEOTIDE SEQUENCE [LARGE SCALE GENOMIC DNA]</scope>
    <source>
        <strain evidence="2 3">DSM 12335</strain>
    </source>
</reference>
<evidence type="ECO:0000313" key="2">
    <source>
        <dbReference type="EMBL" id="TQL51929.1"/>
    </source>
</evidence>
<dbReference type="EMBL" id="VFOP01000001">
    <property type="protein sequence ID" value="TQL51929.1"/>
    <property type="molecule type" value="Genomic_DNA"/>
</dbReference>
<dbReference type="InterPro" id="IPR017937">
    <property type="entry name" value="Thioredoxin_CS"/>
</dbReference>
<dbReference type="AlphaFoldDB" id="A0A542YV16"/>
<dbReference type="Gene3D" id="3.40.30.10">
    <property type="entry name" value="Glutaredoxin"/>
    <property type="match status" value="1"/>
</dbReference>
<gene>
    <name evidence="2" type="ORF">FB467_3096</name>
</gene>
<dbReference type="InterPro" id="IPR002109">
    <property type="entry name" value="Glutaredoxin"/>
</dbReference>
<proteinExistence type="predicted"/>
<dbReference type="Pfam" id="PF00462">
    <property type="entry name" value="Glutaredoxin"/>
    <property type="match status" value="1"/>
</dbReference>
<keyword evidence="3" id="KW-1185">Reference proteome</keyword>
<dbReference type="GO" id="GO:0009055">
    <property type="term" value="F:electron transfer activity"/>
    <property type="evidence" value="ECO:0007669"/>
    <property type="project" value="TreeGrafter"/>
</dbReference>
<dbReference type="PROSITE" id="PS00194">
    <property type="entry name" value="THIOREDOXIN_1"/>
    <property type="match status" value="1"/>
</dbReference>
<accession>A0A542YV16</accession>
<protein>
    <submittedName>
        <fullName evidence="2">Glutaredoxin-like protein</fullName>
    </submittedName>
</protein>
<dbReference type="InterPro" id="IPR051548">
    <property type="entry name" value="Grx-like_ET"/>
</dbReference>
<evidence type="ECO:0000259" key="1">
    <source>
        <dbReference type="Pfam" id="PF00462"/>
    </source>
</evidence>
<organism evidence="2 3">
    <name type="scientific">Ornithinicoccus hortensis</name>
    <dbReference type="NCBI Taxonomy" id="82346"/>
    <lineage>
        <taxon>Bacteria</taxon>
        <taxon>Bacillati</taxon>
        <taxon>Actinomycetota</taxon>
        <taxon>Actinomycetes</taxon>
        <taxon>Micrococcales</taxon>
        <taxon>Intrasporangiaceae</taxon>
        <taxon>Ornithinicoccus</taxon>
    </lineage>
</organism>
<dbReference type="PANTHER" id="PTHR34386:SF1">
    <property type="entry name" value="GLUTAREDOXIN-LIKE PROTEIN NRDH"/>
    <property type="match status" value="1"/>
</dbReference>
<dbReference type="SUPFAM" id="SSF52833">
    <property type="entry name" value="Thioredoxin-like"/>
    <property type="match status" value="1"/>
</dbReference>
<evidence type="ECO:0000313" key="3">
    <source>
        <dbReference type="Proteomes" id="UP000319516"/>
    </source>
</evidence>
<sequence>MRWLWFPMLALFTYLAGEAAWEGRWALAAVYVTVGGGLSYWLSPWQGGRSVRHEEVQAMPEQERQVVIYWRPGCPYCMQLKSALDGLRDKAHWVNIWQDDAAAEFVRSVNDGNETVPTVVIDGEPHTNPDPGMVRARLDAMA</sequence>
<dbReference type="Proteomes" id="UP000319516">
    <property type="component" value="Unassembled WGS sequence"/>
</dbReference>
<dbReference type="GO" id="GO:0045454">
    <property type="term" value="P:cell redox homeostasis"/>
    <property type="evidence" value="ECO:0007669"/>
    <property type="project" value="TreeGrafter"/>
</dbReference>
<dbReference type="RefSeq" id="WP_280525446.1">
    <property type="nucleotide sequence ID" value="NZ_BAAAIK010000001.1"/>
</dbReference>
<dbReference type="InterPro" id="IPR036249">
    <property type="entry name" value="Thioredoxin-like_sf"/>
</dbReference>
<dbReference type="PANTHER" id="PTHR34386">
    <property type="entry name" value="GLUTAREDOXIN"/>
    <property type="match status" value="1"/>
</dbReference>
<dbReference type="PROSITE" id="PS51354">
    <property type="entry name" value="GLUTAREDOXIN_2"/>
    <property type="match status" value="1"/>
</dbReference>